<dbReference type="EMBL" id="UINC01009257">
    <property type="protein sequence ID" value="SVA41547.1"/>
    <property type="molecule type" value="Genomic_DNA"/>
</dbReference>
<sequence>MEQERLSKLAGITEIEVNAGDDITNSLDSIDEYVSMLEDEYVDIREIQADIARGIQNAVEEIRTRLNDLND</sequence>
<gene>
    <name evidence="1" type="ORF">METZ01_LOCUS94401</name>
</gene>
<accession>A0A381VPI6</accession>
<reference evidence="1" key="1">
    <citation type="submission" date="2018-05" db="EMBL/GenBank/DDBJ databases">
        <authorList>
            <person name="Lanie J.A."/>
            <person name="Ng W.-L."/>
            <person name="Kazmierczak K.M."/>
            <person name="Andrzejewski T.M."/>
            <person name="Davidsen T.M."/>
            <person name="Wayne K.J."/>
            <person name="Tettelin H."/>
            <person name="Glass J.I."/>
            <person name="Rusch D."/>
            <person name="Podicherti R."/>
            <person name="Tsui H.-C.T."/>
            <person name="Winkler M.E."/>
        </authorList>
    </citation>
    <scope>NUCLEOTIDE SEQUENCE</scope>
</reference>
<dbReference type="AlphaFoldDB" id="A0A381VPI6"/>
<protein>
    <submittedName>
        <fullName evidence="1">Uncharacterized protein</fullName>
    </submittedName>
</protein>
<proteinExistence type="predicted"/>
<evidence type="ECO:0000313" key="1">
    <source>
        <dbReference type="EMBL" id="SVA41547.1"/>
    </source>
</evidence>
<name>A0A381VPI6_9ZZZZ</name>
<organism evidence="1">
    <name type="scientific">marine metagenome</name>
    <dbReference type="NCBI Taxonomy" id="408172"/>
    <lineage>
        <taxon>unclassified sequences</taxon>
        <taxon>metagenomes</taxon>
        <taxon>ecological metagenomes</taxon>
    </lineage>
</organism>